<evidence type="ECO:0000313" key="3">
    <source>
        <dbReference type="Proteomes" id="UP001486207"/>
    </source>
</evidence>
<organism evidence="2 3">
    <name type="scientific">Streptomyces lanatus</name>
    <dbReference type="NCBI Taxonomy" id="66900"/>
    <lineage>
        <taxon>Bacteria</taxon>
        <taxon>Bacillati</taxon>
        <taxon>Actinomycetota</taxon>
        <taxon>Actinomycetes</taxon>
        <taxon>Kitasatosporales</taxon>
        <taxon>Streptomycetaceae</taxon>
        <taxon>Streptomyces</taxon>
    </lineage>
</organism>
<accession>A0ABV1XKU1</accession>
<comment type="caution">
    <text evidence="2">The sequence shown here is derived from an EMBL/GenBank/DDBJ whole genome shotgun (WGS) entry which is preliminary data.</text>
</comment>
<keyword evidence="1" id="KW-0812">Transmembrane</keyword>
<reference evidence="2 3" key="1">
    <citation type="submission" date="2024-06" db="EMBL/GenBank/DDBJ databases">
        <title>The Natural Products Discovery Center: Release of the First 8490 Sequenced Strains for Exploring Actinobacteria Biosynthetic Diversity.</title>
        <authorList>
            <person name="Kalkreuter E."/>
            <person name="Kautsar S.A."/>
            <person name="Yang D."/>
            <person name="Bader C.D."/>
            <person name="Teijaro C.N."/>
            <person name="Fluegel L."/>
            <person name="Davis C.M."/>
            <person name="Simpson J.R."/>
            <person name="Lauterbach L."/>
            <person name="Steele A.D."/>
            <person name="Gui C."/>
            <person name="Meng S."/>
            <person name="Li G."/>
            <person name="Viehrig K."/>
            <person name="Ye F."/>
            <person name="Su P."/>
            <person name="Kiefer A.F."/>
            <person name="Nichols A."/>
            <person name="Cepeda A.J."/>
            <person name="Yan W."/>
            <person name="Fan B."/>
            <person name="Jiang Y."/>
            <person name="Adhikari A."/>
            <person name="Zheng C.-J."/>
            <person name="Schuster L."/>
            <person name="Cowan T.M."/>
            <person name="Smanski M.J."/>
            <person name="Chevrette M.G."/>
            <person name="De Carvalho L.P.S."/>
            <person name="Shen B."/>
        </authorList>
    </citation>
    <scope>NUCLEOTIDE SEQUENCE [LARGE SCALE GENOMIC DNA]</scope>
    <source>
        <strain evidence="2 3">NPDC000155</strain>
    </source>
</reference>
<evidence type="ECO:0008006" key="4">
    <source>
        <dbReference type="Google" id="ProtNLM"/>
    </source>
</evidence>
<proteinExistence type="predicted"/>
<dbReference type="EMBL" id="JBEPFB010000002">
    <property type="protein sequence ID" value="MER7372226.1"/>
    <property type="molecule type" value="Genomic_DNA"/>
</dbReference>
<name>A0ABV1XKU1_9ACTN</name>
<evidence type="ECO:0000256" key="1">
    <source>
        <dbReference type="SAM" id="Phobius"/>
    </source>
</evidence>
<feature type="transmembrane region" description="Helical" evidence="1">
    <location>
        <begin position="6"/>
        <end position="28"/>
    </location>
</feature>
<gene>
    <name evidence="2" type="ORF">ABT384_06125</name>
</gene>
<keyword evidence="1" id="KW-1133">Transmembrane helix</keyword>
<sequence length="174" mass="19325">MQAEVSAGLIGLAGAVIGAGGALLGGWLQQRHQAQTAKAERREERRYTAAQGALDMLIRFRHATASRINDEEGVDAWTEAFVEWSVTFDAALYVVPDGDEMRKRVFGIMGFVGYHDELGQNHSEACLWIDALCREAIGVLSAFLREEPLPEPSQFFLDQREMVRAHHRSLQAPS</sequence>
<dbReference type="RefSeq" id="WP_190069654.1">
    <property type="nucleotide sequence ID" value="NZ_BNBM01000003.1"/>
</dbReference>
<dbReference type="Proteomes" id="UP001486207">
    <property type="component" value="Unassembled WGS sequence"/>
</dbReference>
<protein>
    <recommendedName>
        <fullName evidence="4">Secreted protein</fullName>
    </recommendedName>
</protein>
<keyword evidence="1" id="KW-0472">Membrane</keyword>
<evidence type="ECO:0000313" key="2">
    <source>
        <dbReference type="EMBL" id="MER7372226.1"/>
    </source>
</evidence>
<keyword evidence="3" id="KW-1185">Reference proteome</keyword>